<proteinExistence type="predicted"/>
<evidence type="ECO:0000313" key="3">
    <source>
        <dbReference type="Proteomes" id="UP000597762"/>
    </source>
</evidence>
<reference evidence="2" key="1">
    <citation type="submission" date="2021-01" db="EMBL/GenBank/DDBJ databases">
        <authorList>
            <person name="Li R."/>
            <person name="Bekaert M."/>
        </authorList>
    </citation>
    <scope>NUCLEOTIDE SEQUENCE</scope>
    <source>
        <strain evidence="2">Farmed</strain>
    </source>
</reference>
<protein>
    <submittedName>
        <fullName evidence="2">SFI1</fullName>
    </submittedName>
</protein>
<keyword evidence="1" id="KW-0175">Coiled coil</keyword>
<dbReference type="InterPro" id="IPR052270">
    <property type="entry name" value="CACF_protein"/>
</dbReference>
<dbReference type="EMBL" id="CAHIKZ030001035">
    <property type="protein sequence ID" value="CAE1250209.1"/>
    <property type="molecule type" value="Genomic_DNA"/>
</dbReference>
<name>A0A812C4M8_ACAPH</name>
<dbReference type="Proteomes" id="UP000597762">
    <property type="component" value="Unassembled WGS sequence"/>
</dbReference>
<dbReference type="PANTHER" id="PTHR22028">
    <property type="entry name" value="SFI1 SPINDLE BODY DOMAIN-CONTAINING PROTEIN-RELATED"/>
    <property type="match status" value="1"/>
</dbReference>
<organism evidence="2 3">
    <name type="scientific">Acanthosepion pharaonis</name>
    <name type="common">Pharaoh cuttlefish</name>
    <name type="synonym">Sepia pharaonis</name>
    <dbReference type="NCBI Taxonomy" id="158019"/>
    <lineage>
        <taxon>Eukaryota</taxon>
        <taxon>Metazoa</taxon>
        <taxon>Spiralia</taxon>
        <taxon>Lophotrochozoa</taxon>
        <taxon>Mollusca</taxon>
        <taxon>Cephalopoda</taxon>
        <taxon>Coleoidea</taxon>
        <taxon>Decapodiformes</taxon>
        <taxon>Sepiida</taxon>
        <taxon>Sepiina</taxon>
        <taxon>Sepiidae</taxon>
        <taxon>Acanthosepion</taxon>
    </lineage>
</organism>
<gene>
    <name evidence="2" type="ORF">SPHA_26998</name>
</gene>
<dbReference type="AlphaFoldDB" id="A0A812C4M8"/>
<accession>A0A812C4M8</accession>
<dbReference type="GO" id="GO:0019902">
    <property type="term" value="F:phosphatase binding"/>
    <property type="evidence" value="ECO:0007669"/>
    <property type="project" value="TreeGrafter"/>
</dbReference>
<comment type="caution">
    <text evidence="2">The sequence shown here is derived from an EMBL/GenBank/DDBJ whole genome shotgun (WGS) entry which is preliminary data.</text>
</comment>
<dbReference type="OrthoDB" id="195843at2759"/>
<dbReference type="PANTHER" id="PTHR22028:SF4">
    <property type="entry name" value="PROTEIN SFI1 HOMOLOG"/>
    <property type="match status" value="1"/>
</dbReference>
<evidence type="ECO:0000313" key="2">
    <source>
        <dbReference type="EMBL" id="CAE1250209.1"/>
    </source>
</evidence>
<sequence>MKMAAVLHYNKRLLQITMEIWLHRTSDCLNYRLLVNEARSYYRQKTLHRYLLAWKEYVDEVHNTRYQQVISLACYYGNLQRRCFSSWKQFCKHQQEKRKRLQEATDYHQRGLSVKVWKMWRNYILHCHQILNTVEQKYHKVSVRTLRWAFHIWHDNSLEASQNRKIMKNAEWYHNQRLLTKVLGTWRNFAAIQAYKKCQIRTLVLSAQHTLHSALVHRLFIKWQQCCHESIVNKQKEFLATSHHRLAVLRKSIKTWKLWLLSTYRRKLLIRQSLYFRRQVLLTASFNQWMKQLTFVHHENHQTQMALWHWSVTLQRKVLLSWKAYYSEQLRKRGRITSAISARRQRLLREGLQCWISAADQLTSWRKTKANQQQIQLAVSTYNNVQRFAQHWREKTIRGRSQRAASVAPPVRTIKQHPFGDVFPKVSSGDPSISCYSEVLHTIHRPQPLYPSFLDESQDVETQNYKSDVVVEIKKNETEDVQEKVEMEDISMPPSSLLLQVPNENCLAQPDLPKLPEDPVKLVPTPETFEVISDRISPDSLEMLSPKPDTPKLSNVQLDLETLFEDTVHCDSNESKMKRKNSSDIFLMTPNDFQLSKMEDSKNLRLEVIETRNLLLNYKTQKQKLHSLKEYLSMLYTWNKGESNQLSLDAELSQTKQDIAVLKKSLHEQKSQLKARVEKLTQNSLQL</sequence>
<keyword evidence="3" id="KW-1185">Reference proteome</keyword>
<feature type="coiled-coil region" evidence="1">
    <location>
        <begin position="652"/>
        <end position="683"/>
    </location>
</feature>
<evidence type="ECO:0000256" key="1">
    <source>
        <dbReference type="SAM" id="Coils"/>
    </source>
</evidence>